<feature type="transmembrane region" description="Helical" evidence="1">
    <location>
        <begin position="211"/>
        <end position="236"/>
    </location>
</feature>
<dbReference type="Proteomes" id="UP000076761">
    <property type="component" value="Unassembled WGS sequence"/>
</dbReference>
<gene>
    <name evidence="2" type="ORF">NEOLEDRAFT_1077779</name>
</gene>
<dbReference type="OrthoDB" id="2756618at2759"/>
<name>A0A165NBE5_9AGAM</name>
<reference evidence="2 3" key="1">
    <citation type="journal article" date="2016" name="Mol. Biol. Evol.">
        <title>Comparative Genomics of Early-Diverging Mushroom-Forming Fungi Provides Insights into the Origins of Lignocellulose Decay Capabilities.</title>
        <authorList>
            <person name="Nagy L.G."/>
            <person name="Riley R."/>
            <person name="Tritt A."/>
            <person name="Adam C."/>
            <person name="Daum C."/>
            <person name="Floudas D."/>
            <person name="Sun H."/>
            <person name="Yadav J.S."/>
            <person name="Pangilinan J."/>
            <person name="Larsson K.H."/>
            <person name="Matsuura K."/>
            <person name="Barry K."/>
            <person name="Labutti K."/>
            <person name="Kuo R."/>
            <person name="Ohm R.A."/>
            <person name="Bhattacharya S.S."/>
            <person name="Shirouzu T."/>
            <person name="Yoshinaga Y."/>
            <person name="Martin F.M."/>
            <person name="Grigoriev I.V."/>
            <person name="Hibbett D.S."/>
        </authorList>
    </citation>
    <scope>NUCLEOTIDE SEQUENCE [LARGE SCALE GENOMIC DNA]</scope>
    <source>
        <strain evidence="2 3">HHB14362 ss-1</strain>
    </source>
</reference>
<protein>
    <submittedName>
        <fullName evidence="2">Uncharacterized protein</fullName>
    </submittedName>
</protein>
<dbReference type="AlphaFoldDB" id="A0A165NBE5"/>
<evidence type="ECO:0000256" key="1">
    <source>
        <dbReference type="SAM" id="Phobius"/>
    </source>
</evidence>
<feature type="transmembrane region" description="Helical" evidence="1">
    <location>
        <begin position="12"/>
        <end position="36"/>
    </location>
</feature>
<evidence type="ECO:0000313" key="3">
    <source>
        <dbReference type="Proteomes" id="UP000076761"/>
    </source>
</evidence>
<dbReference type="EMBL" id="KV425641">
    <property type="protein sequence ID" value="KZT19418.1"/>
    <property type="molecule type" value="Genomic_DNA"/>
</dbReference>
<keyword evidence="1" id="KW-0812">Transmembrane</keyword>
<feature type="transmembrane region" description="Helical" evidence="1">
    <location>
        <begin position="91"/>
        <end position="116"/>
    </location>
</feature>
<feature type="transmembrane region" description="Helical" evidence="1">
    <location>
        <begin position="242"/>
        <end position="261"/>
    </location>
</feature>
<feature type="transmembrane region" description="Helical" evidence="1">
    <location>
        <begin position="128"/>
        <end position="149"/>
    </location>
</feature>
<sequence>MRDFSIGPAQIVALFMTCIFYGMLLVTTSLCLNILLLKKDRNTLSHHIALAATLCMLAIASNDAALGLAHVLDAFAYYTGPGGAEAELSHVSSWINVVKLVNYLLQTTIGDFLLVYRCYVIHDRRRAVIVLPIFLWLAFLITYSTAIYVTANRHALGSISSDQTPFITAASVATLVQNLATTGMIVYKLWSHERRNREFLAGSLTRRRLTRVIGIIIESALFYTIFTFLTLVTFLADNNADYALSDCVVQIIGISFNMIIIRGHGTLSARWEDHEPSQISQRTNQFRMTDMTLGFGENDHRRKVSEISECPQPSIYSEVASTP</sequence>
<evidence type="ECO:0000313" key="2">
    <source>
        <dbReference type="EMBL" id="KZT19418.1"/>
    </source>
</evidence>
<dbReference type="STRING" id="1314782.A0A165NBE5"/>
<organism evidence="2 3">
    <name type="scientific">Neolentinus lepideus HHB14362 ss-1</name>
    <dbReference type="NCBI Taxonomy" id="1314782"/>
    <lineage>
        <taxon>Eukaryota</taxon>
        <taxon>Fungi</taxon>
        <taxon>Dikarya</taxon>
        <taxon>Basidiomycota</taxon>
        <taxon>Agaricomycotina</taxon>
        <taxon>Agaricomycetes</taxon>
        <taxon>Gloeophyllales</taxon>
        <taxon>Gloeophyllaceae</taxon>
        <taxon>Neolentinus</taxon>
    </lineage>
</organism>
<proteinExistence type="predicted"/>
<keyword evidence="1" id="KW-0472">Membrane</keyword>
<feature type="transmembrane region" description="Helical" evidence="1">
    <location>
        <begin position="48"/>
        <end position="71"/>
    </location>
</feature>
<keyword evidence="1" id="KW-1133">Transmembrane helix</keyword>
<keyword evidence="3" id="KW-1185">Reference proteome</keyword>
<dbReference type="InParanoid" id="A0A165NBE5"/>
<feature type="transmembrane region" description="Helical" evidence="1">
    <location>
        <begin position="169"/>
        <end position="190"/>
    </location>
</feature>
<accession>A0A165NBE5</accession>